<dbReference type="GO" id="GO:0042254">
    <property type="term" value="P:ribosome biogenesis"/>
    <property type="evidence" value="ECO:0007669"/>
    <property type="project" value="UniProtKB-KW"/>
</dbReference>
<dbReference type="PATRIC" id="fig|1423805.4.peg.2315"/>
<proteinExistence type="inferred from homology"/>
<dbReference type="HAMAP" id="MF_00195">
    <property type="entry name" value="GTPase_Der"/>
    <property type="match status" value="1"/>
</dbReference>
<dbReference type="InterPro" id="IPR006073">
    <property type="entry name" value="GTP-bd"/>
</dbReference>
<comment type="caution">
    <text evidence="13">The sequence shown here is derived from an EMBL/GenBank/DDBJ whole genome shotgun (WGS) entry which is preliminary data.</text>
</comment>
<reference evidence="13 14" key="1">
    <citation type="journal article" date="2015" name="Genome Announc.">
        <title>Expanding the biotechnology potential of lactobacilli through comparative genomics of 213 strains and associated genera.</title>
        <authorList>
            <person name="Sun Z."/>
            <person name="Harris H.M."/>
            <person name="McCann A."/>
            <person name="Guo C."/>
            <person name="Argimon S."/>
            <person name="Zhang W."/>
            <person name="Yang X."/>
            <person name="Jeffery I.B."/>
            <person name="Cooney J.C."/>
            <person name="Kagawa T.F."/>
            <person name="Liu W."/>
            <person name="Song Y."/>
            <person name="Salvetti E."/>
            <person name="Wrobel A."/>
            <person name="Rasinkangas P."/>
            <person name="Parkhill J."/>
            <person name="Rea M.C."/>
            <person name="O'Sullivan O."/>
            <person name="Ritari J."/>
            <person name="Douillard F.P."/>
            <person name="Paul Ross R."/>
            <person name="Yang R."/>
            <person name="Briner A.E."/>
            <person name="Felis G.E."/>
            <person name="de Vos W.M."/>
            <person name="Barrangou R."/>
            <person name="Klaenhammer T.R."/>
            <person name="Caufield P.W."/>
            <person name="Cui Y."/>
            <person name="Zhang H."/>
            <person name="O'Toole P.W."/>
        </authorList>
    </citation>
    <scope>NUCLEOTIDE SEQUENCE [LARGE SCALE GENOMIC DNA]</scope>
    <source>
        <strain evidence="13 14">DSM 15429</strain>
    </source>
</reference>
<dbReference type="PANTHER" id="PTHR43834">
    <property type="entry name" value="GTPASE DER"/>
    <property type="match status" value="1"/>
</dbReference>
<evidence type="ECO:0000256" key="2">
    <source>
        <dbReference type="ARBA" id="ARBA00020953"/>
    </source>
</evidence>
<dbReference type="FunFam" id="3.40.50.300:FF:000040">
    <property type="entry name" value="GTPase Der"/>
    <property type="match status" value="1"/>
</dbReference>
<feature type="domain" description="EngA-type G" evidence="12">
    <location>
        <begin position="4"/>
        <end position="167"/>
    </location>
</feature>
<gene>
    <name evidence="9" type="primary">der</name>
    <name evidence="13" type="ORF">FD37_GL002252</name>
</gene>
<dbReference type="SUPFAM" id="SSF52540">
    <property type="entry name" value="P-loop containing nucleoside triphosphate hydrolases"/>
    <property type="match status" value="2"/>
</dbReference>
<comment type="subunit">
    <text evidence="9">Associates with the 50S ribosomal subunit.</text>
</comment>
<dbReference type="PROSITE" id="PS51712">
    <property type="entry name" value="G_ENGA"/>
    <property type="match status" value="2"/>
</dbReference>
<keyword evidence="4 11" id="KW-0677">Repeat</keyword>
<dbReference type="InterPro" id="IPR015946">
    <property type="entry name" value="KH_dom-like_a/b"/>
</dbReference>
<dbReference type="Gene3D" id="3.30.300.20">
    <property type="match status" value="1"/>
</dbReference>
<evidence type="ECO:0000256" key="3">
    <source>
        <dbReference type="ARBA" id="ARBA00022517"/>
    </source>
</evidence>
<comment type="similarity">
    <text evidence="1 9 10 11">Belongs to the TRAFAC class TrmE-Era-EngA-EngB-Septin-like GTPase superfamily. EngA (Der) GTPase family.</text>
</comment>
<feature type="binding site" evidence="9">
    <location>
        <begin position="228"/>
        <end position="232"/>
    </location>
    <ligand>
        <name>GTP</name>
        <dbReference type="ChEBI" id="CHEBI:37565"/>
        <label>2</label>
    </ligand>
</feature>
<keyword evidence="6 9" id="KW-0342">GTP-binding</keyword>
<evidence type="ECO:0000256" key="1">
    <source>
        <dbReference type="ARBA" id="ARBA00008279"/>
    </source>
</evidence>
<name>A0A0R1R5X1_9LACO</name>
<dbReference type="NCBIfam" id="TIGR03594">
    <property type="entry name" value="GTPase_EngA"/>
    <property type="match status" value="1"/>
</dbReference>
<feature type="binding site" evidence="9">
    <location>
        <begin position="10"/>
        <end position="17"/>
    </location>
    <ligand>
        <name>GTP</name>
        <dbReference type="ChEBI" id="CHEBI:37565"/>
        <label>1</label>
    </ligand>
</feature>
<evidence type="ECO:0000313" key="13">
    <source>
        <dbReference type="EMBL" id="KRL50122.1"/>
    </source>
</evidence>
<dbReference type="GO" id="GO:0043022">
    <property type="term" value="F:ribosome binding"/>
    <property type="evidence" value="ECO:0007669"/>
    <property type="project" value="TreeGrafter"/>
</dbReference>
<evidence type="ECO:0000256" key="8">
    <source>
        <dbReference type="ARBA" id="ARBA00053470"/>
    </source>
</evidence>
<feature type="binding site" evidence="9">
    <location>
        <begin position="57"/>
        <end position="61"/>
    </location>
    <ligand>
        <name>GTP</name>
        <dbReference type="ChEBI" id="CHEBI:37565"/>
        <label>1</label>
    </ligand>
</feature>
<dbReference type="CDD" id="cd01894">
    <property type="entry name" value="EngA1"/>
    <property type="match status" value="1"/>
</dbReference>
<keyword evidence="5 9" id="KW-0547">Nucleotide-binding</keyword>
<accession>A0A0R1R5X1</accession>
<dbReference type="FunFam" id="3.30.300.20:FF:000004">
    <property type="entry name" value="GTPase Der"/>
    <property type="match status" value="1"/>
</dbReference>
<dbReference type="InterPro" id="IPR005225">
    <property type="entry name" value="Small_GTP-bd"/>
</dbReference>
<dbReference type="PANTHER" id="PTHR43834:SF6">
    <property type="entry name" value="GTPASE DER"/>
    <property type="match status" value="1"/>
</dbReference>
<dbReference type="Pfam" id="PF01926">
    <property type="entry name" value="MMR_HSR1"/>
    <property type="match status" value="2"/>
</dbReference>
<evidence type="ECO:0000256" key="11">
    <source>
        <dbReference type="RuleBase" id="RU004481"/>
    </source>
</evidence>
<dbReference type="InterPro" id="IPR016484">
    <property type="entry name" value="GTPase_Der"/>
</dbReference>
<feature type="binding site" evidence="9">
    <location>
        <begin position="293"/>
        <end position="296"/>
    </location>
    <ligand>
        <name>GTP</name>
        <dbReference type="ChEBI" id="CHEBI:37565"/>
        <label>2</label>
    </ligand>
</feature>
<dbReference type="CDD" id="cd01895">
    <property type="entry name" value="EngA2"/>
    <property type="match status" value="1"/>
</dbReference>
<evidence type="ECO:0000259" key="12">
    <source>
        <dbReference type="PROSITE" id="PS51712"/>
    </source>
</evidence>
<dbReference type="EMBL" id="AZFC01000003">
    <property type="protein sequence ID" value="KRL50122.1"/>
    <property type="molecule type" value="Genomic_DNA"/>
</dbReference>
<evidence type="ECO:0000313" key="14">
    <source>
        <dbReference type="Proteomes" id="UP000051835"/>
    </source>
</evidence>
<dbReference type="Proteomes" id="UP000051835">
    <property type="component" value="Unassembled WGS sequence"/>
</dbReference>
<dbReference type="InterPro" id="IPR031166">
    <property type="entry name" value="G_ENGA"/>
</dbReference>
<dbReference type="GO" id="GO:0005525">
    <property type="term" value="F:GTP binding"/>
    <property type="evidence" value="ECO:0007669"/>
    <property type="project" value="UniProtKB-UniRule"/>
</dbReference>
<evidence type="ECO:0000256" key="10">
    <source>
        <dbReference type="PROSITE-ProRule" id="PRU01049"/>
    </source>
</evidence>
<organism evidence="13 14">
    <name type="scientific">Levilactobacillus spicheri DSM 15429</name>
    <dbReference type="NCBI Taxonomy" id="1423805"/>
    <lineage>
        <taxon>Bacteria</taxon>
        <taxon>Bacillati</taxon>
        <taxon>Bacillota</taxon>
        <taxon>Bacilli</taxon>
        <taxon>Lactobacillales</taxon>
        <taxon>Lactobacillaceae</taxon>
        <taxon>Levilactobacillus</taxon>
    </lineage>
</organism>
<dbReference type="Pfam" id="PF14714">
    <property type="entry name" value="KH_dom-like"/>
    <property type="match status" value="1"/>
</dbReference>
<dbReference type="AlphaFoldDB" id="A0A0R1R5X1"/>
<protein>
    <recommendedName>
        <fullName evidence="2 9">GTPase Der</fullName>
    </recommendedName>
    <alternativeName>
        <fullName evidence="7 9">GTP-binding protein EngA</fullName>
    </alternativeName>
</protein>
<keyword evidence="3 9" id="KW-0690">Ribosome biogenesis</keyword>
<dbReference type="NCBIfam" id="TIGR00231">
    <property type="entry name" value="small_GTP"/>
    <property type="match status" value="2"/>
</dbReference>
<comment type="function">
    <text evidence="8 9 11">GTPase that plays an essential role in the late steps of ribosome biogenesis.</text>
</comment>
<dbReference type="FunFam" id="3.40.50.300:FF:000057">
    <property type="entry name" value="GTPase Der"/>
    <property type="match status" value="1"/>
</dbReference>
<feature type="domain" description="EngA-type G" evidence="12">
    <location>
        <begin position="175"/>
        <end position="350"/>
    </location>
</feature>
<dbReference type="InterPro" id="IPR032859">
    <property type="entry name" value="KH_dom-like"/>
</dbReference>
<sequence>MAYPVVAIVGRPNVGKSTLFNRIAGERISIVEDTPGVTRDRIYAPAEWLGTEFRMIDTGGIDMGDEPFLSQITQQAEIAIDEADVIIFLVSAPEGITDADEKVAKILYRSKKPVVLAVNKADNPELRETVYDFYGLGFGDPYPVSGVHGLGLGDLLDAVIKEFPAKDGRPQDDSIRFSLIGRPNVGKSSLVNALLGEDRVIVSNIAGTTRDAIDTKFTADGTDFTMVDTAGIRKRGKVYENTERYSVMRAMRAIDDSDVVLMVMNAEEGIREQDKRVAGYAHEAGRGIIILVNKWDTLKKDNHTLSDFQNLIRAEFQYLSYAPILFVSAKTGQRLDQLPALIKRVSANHNQRVQSATLNDVIMDAIALNPTPSDNGKRLRVYYATQVAVAPPTFVVFVNDPQMMHFSYERFLENQIREHFDFEGTPLHLIERARK</sequence>
<dbReference type="Gene3D" id="3.40.50.300">
    <property type="entry name" value="P-loop containing nucleotide triphosphate hydrolases"/>
    <property type="match status" value="2"/>
</dbReference>
<evidence type="ECO:0000256" key="7">
    <source>
        <dbReference type="ARBA" id="ARBA00032345"/>
    </source>
</evidence>
<evidence type="ECO:0000256" key="4">
    <source>
        <dbReference type="ARBA" id="ARBA00022737"/>
    </source>
</evidence>
<feature type="binding site" evidence="9">
    <location>
        <begin position="181"/>
        <end position="188"/>
    </location>
    <ligand>
        <name>GTP</name>
        <dbReference type="ChEBI" id="CHEBI:37565"/>
        <label>2</label>
    </ligand>
</feature>
<dbReference type="PIRSF" id="PIRSF006485">
    <property type="entry name" value="GTP-binding_EngA"/>
    <property type="match status" value="1"/>
</dbReference>
<evidence type="ECO:0000256" key="6">
    <source>
        <dbReference type="ARBA" id="ARBA00023134"/>
    </source>
</evidence>
<evidence type="ECO:0000256" key="5">
    <source>
        <dbReference type="ARBA" id="ARBA00022741"/>
    </source>
</evidence>
<evidence type="ECO:0000256" key="9">
    <source>
        <dbReference type="HAMAP-Rule" id="MF_00195"/>
    </source>
</evidence>
<feature type="binding site" evidence="9">
    <location>
        <begin position="119"/>
        <end position="122"/>
    </location>
    <ligand>
        <name>GTP</name>
        <dbReference type="ChEBI" id="CHEBI:37565"/>
        <label>1</label>
    </ligand>
</feature>
<dbReference type="RefSeq" id="WP_056963119.1">
    <property type="nucleotide sequence ID" value="NZ_AZFC01000003.1"/>
</dbReference>
<dbReference type="InterPro" id="IPR027417">
    <property type="entry name" value="P-loop_NTPase"/>
</dbReference>